<feature type="domain" description="Dehydrogenase E1 component" evidence="4">
    <location>
        <begin position="40"/>
        <end position="310"/>
    </location>
</feature>
<evidence type="ECO:0000313" key="5">
    <source>
        <dbReference type="EMBL" id="MFC3893048.1"/>
    </source>
</evidence>
<comment type="cofactor">
    <cofactor evidence="1">
        <name>thiamine diphosphate</name>
        <dbReference type="ChEBI" id="CHEBI:58937"/>
    </cofactor>
</comment>
<keyword evidence="5" id="KW-0670">Pyruvate</keyword>
<dbReference type="InterPro" id="IPR017596">
    <property type="entry name" value="PdhA/BkdA"/>
</dbReference>
<sequence>MSAGQLKAAITPARSLDETGRLVRGASVPDPEALVEGYRKLVFARRLNEQCGALVRQGRLAVYPSSRGQEACQVACASVLADGDWLFPTYRDTAAIAARGVDPVEVLTLLRGDWHCGYDPDEHKVAPQATPLATQLLHAVGVAHAARLKGEDTVVMALCGDGATSEGDFHEACNFAAVFRAPVVFFVQNNKYAISVPLARQSVAPSLAAKAIGYGMPGFRVDGNDLPALEQVLGEAVARARGGEGPTLVEADTYRIESHTNADDASRYRTDDEVTEWLPRDPLLRVRTYLRKAGALDDDLEQKITAAAEEMAAAVRAGVGADTPVDPGDLFAHVYSTPTPQLAEQRATLRAELDLEEA</sequence>
<keyword evidence="2" id="KW-0560">Oxidoreductase</keyword>
<protein>
    <submittedName>
        <fullName evidence="5">Pyruvate dehydrogenase (Acetyl-transferring) E1 component subunit alpha</fullName>
    </submittedName>
</protein>
<evidence type="ECO:0000256" key="3">
    <source>
        <dbReference type="ARBA" id="ARBA00023052"/>
    </source>
</evidence>
<gene>
    <name evidence="5" type="primary">pdhA</name>
    <name evidence="5" type="ORF">ACFOWZ_16345</name>
</gene>
<keyword evidence="6" id="KW-1185">Reference proteome</keyword>
<name>A0ABV8BRW6_9PSEU</name>
<dbReference type="Pfam" id="PF00676">
    <property type="entry name" value="E1_dh"/>
    <property type="match status" value="1"/>
</dbReference>
<dbReference type="PANTHER" id="PTHR43380">
    <property type="entry name" value="2-OXOISOVALERATE DEHYDROGENASE SUBUNIT ALPHA, MITOCHONDRIAL"/>
    <property type="match status" value="1"/>
</dbReference>
<evidence type="ECO:0000256" key="1">
    <source>
        <dbReference type="ARBA" id="ARBA00001964"/>
    </source>
</evidence>
<dbReference type="RefSeq" id="WP_382373466.1">
    <property type="nucleotide sequence ID" value="NZ_JBHRZI010000014.1"/>
</dbReference>
<dbReference type="EMBL" id="JBHRZI010000014">
    <property type="protein sequence ID" value="MFC3893048.1"/>
    <property type="molecule type" value="Genomic_DNA"/>
</dbReference>
<comment type="caution">
    <text evidence="5">The sequence shown here is derived from an EMBL/GenBank/DDBJ whole genome shotgun (WGS) entry which is preliminary data.</text>
</comment>
<dbReference type="SUPFAM" id="SSF52518">
    <property type="entry name" value="Thiamin diphosphate-binding fold (THDP-binding)"/>
    <property type="match status" value="1"/>
</dbReference>
<dbReference type="InterPro" id="IPR050771">
    <property type="entry name" value="Alpha-ketoacid_DH_E1_comp"/>
</dbReference>
<dbReference type="Proteomes" id="UP001595690">
    <property type="component" value="Unassembled WGS sequence"/>
</dbReference>
<reference evidence="6" key="1">
    <citation type="journal article" date="2019" name="Int. J. Syst. Evol. Microbiol.">
        <title>The Global Catalogue of Microorganisms (GCM) 10K type strain sequencing project: providing services to taxonomists for standard genome sequencing and annotation.</title>
        <authorList>
            <consortium name="The Broad Institute Genomics Platform"/>
            <consortium name="The Broad Institute Genome Sequencing Center for Infectious Disease"/>
            <person name="Wu L."/>
            <person name="Ma J."/>
        </authorList>
    </citation>
    <scope>NUCLEOTIDE SEQUENCE [LARGE SCALE GENOMIC DNA]</scope>
    <source>
        <strain evidence="6">CGMCC 4.7405</strain>
    </source>
</reference>
<evidence type="ECO:0000256" key="2">
    <source>
        <dbReference type="ARBA" id="ARBA00023002"/>
    </source>
</evidence>
<dbReference type="InterPro" id="IPR029061">
    <property type="entry name" value="THDP-binding"/>
</dbReference>
<accession>A0ABV8BRW6</accession>
<dbReference type="InterPro" id="IPR001017">
    <property type="entry name" value="DH_E1"/>
</dbReference>
<dbReference type="PANTHER" id="PTHR43380:SF1">
    <property type="entry name" value="2-OXOISOVALERATE DEHYDROGENASE SUBUNIT ALPHA, MITOCHONDRIAL"/>
    <property type="match status" value="1"/>
</dbReference>
<evidence type="ECO:0000313" key="6">
    <source>
        <dbReference type="Proteomes" id="UP001595690"/>
    </source>
</evidence>
<dbReference type="NCBIfam" id="TIGR03181">
    <property type="entry name" value="PDH_E1_alph_x"/>
    <property type="match status" value="1"/>
</dbReference>
<proteinExistence type="predicted"/>
<dbReference type="CDD" id="cd02000">
    <property type="entry name" value="TPP_E1_PDC_ADC_BCADC"/>
    <property type="match status" value="1"/>
</dbReference>
<evidence type="ECO:0000259" key="4">
    <source>
        <dbReference type="Pfam" id="PF00676"/>
    </source>
</evidence>
<keyword evidence="3" id="KW-0786">Thiamine pyrophosphate</keyword>
<dbReference type="Gene3D" id="3.40.50.970">
    <property type="match status" value="1"/>
</dbReference>
<organism evidence="5 6">
    <name type="scientific">Lentzea rhizosphaerae</name>
    <dbReference type="NCBI Taxonomy" id="2041025"/>
    <lineage>
        <taxon>Bacteria</taxon>
        <taxon>Bacillati</taxon>
        <taxon>Actinomycetota</taxon>
        <taxon>Actinomycetes</taxon>
        <taxon>Pseudonocardiales</taxon>
        <taxon>Pseudonocardiaceae</taxon>
        <taxon>Lentzea</taxon>
    </lineage>
</organism>